<feature type="region of interest" description="Disordered" evidence="1">
    <location>
        <begin position="52"/>
        <end position="71"/>
    </location>
</feature>
<comment type="caution">
    <text evidence="2">The sequence shown here is derived from an EMBL/GenBank/DDBJ whole genome shotgun (WGS) entry which is preliminary data.</text>
</comment>
<proteinExistence type="predicted"/>
<dbReference type="Proteomes" id="UP001153269">
    <property type="component" value="Unassembled WGS sequence"/>
</dbReference>
<accession>A0A9N7YXS0</accession>
<organism evidence="2 3">
    <name type="scientific">Pleuronectes platessa</name>
    <name type="common">European plaice</name>
    <dbReference type="NCBI Taxonomy" id="8262"/>
    <lineage>
        <taxon>Eukaryota</taxon>
        <taxon>Metazoa</taxon>
        <taxon>Chordata</taxon>
        <taxon>Craniata</taxon>
        <taxon>Vertebrata</taxon>
        <taxon>Euteleostomi</taxon>
        <taxon>Actinopterygii</taxon>
        <taxon>Neopterygii</taxon>
        <taxon>Teleostei</taxon>
        <taxon>Neoteleostei</taxon>
        <taxon>Acanthomorphata</taxon>
        <taxon>Carangaria</taxon>
        <taxon>Pleuronectiformes</taxon>
        <taxon>Pleuronectoidei</taxon>
        <taxon>Pleuronectidae</taxon>
        <taxon>Pleuronectes</taxon>
    </lineage>
</organism>
<dbReference type="EMBL" id="CADEAL010002669">
    <property type="protein sequence ID" value="CAB1441599.1"/>
    <property type="molecule type" value="Genomic_DNA"/>
</dbReference>
<dbReference type="AlphaFoldDB" id="A0A9N7YXS0"/>
<name>A0A9N7YXS0_PLEPL</name>
<feature type="region of interest" description="Disordered" evidence="1">
    <location>
        <begin position="102"/>
        <end position="122"/>
    </location>
</feature>
<sequence length="122" mass="12473">MASARTVSRVRACMGVCACLNGSPVGHREAGDAPVPRSVLPPPPSPWLSVTVRGHTSAGAPCSSPTTRVSGLSVGDGVRSLNIQKELGAETPALPVESCLLRRSEHHNGSRAPSIGGFPGMP</sequence>
<gene>
    <name evidence="2" type="ORF">PLEPLA_LOCUS29361</name>
</gene>
<reference evidence="2" key="1">
    <citation type="submission" date="2020-03" db="EMBL/GenBank/DDBJ databases">
        <authorList>
            <person name="Weist P."/>
        </authorList>
    </citation>
    <scope>NUCLEOTIDE SEQUENCE</scope>
</reference>
<keyword evidence="3" id="KW-1185">Reference proteome</keyword>
<evidence type="ECO:0000256" key="1">
    <source>
        <dbReference type="SAM" id="MobiDB-lite"/>
    </source>
</evidence>
<protein>
    <submittedName>
        <fullName evidence="2">Uncharacterized protein</fullName>
    </submittedName>
</protein>
<evidence type="ECO:0000313" key="2">
    <source>
        <dbReference type="EMBL" id="CAB1441599.1"/>
    </source>
</evidence>
<evidence type="ECO:0000313" key="3">
    <source>
        <dbReference type="Proteomes" id="UP001153269"/>
    </source>
</evidence>